<sequence>MAINRQLGRGRERVREAAVCAPARPSAAILCPPAQAVAVWKGFSREEGRHYRILTNKKRELNDYRL</sequence>
<reference evidence="1 2" key="1">
    <citation type="journal article" date="2018" name="Nat. Ecol. Evol.">
        <title>Shark genomes provide insights into elasmobranch evolution and the origin of vertebrates.</title>
        <authorList>
            <person name="Hara Y"/>
            <person name="Yamaguchi K"/>
            <person name="Onimaru K"/>
            <person name="Kadota M"/>
            <person name="Koyanagi M"/>
            <person name="Keeley SD"/>
            <person name="Tatsumi K"/>
            <person name="Tanaka K"/>
            <person name="Motone F"/>
            <person name="Kageyama Y"/>
            <person name="Nozu R"/>
            <person name="Adachi N"/>
            <person name="Nishimura O"/>
            <person name="Nakagawa R"/>
            <person name="Tanegashima C"/>
            <person name="Kiyatake I"/>
            <person name="Matsumoto R"/>
            <person name="Murakumo K"/>
            <person name="Nishida K"/>
            <person name="Terakita A"/>
            <person name="Kuratani S"/>
            <person name="Sato K"/>
            <person name="Hyodo S Kuraku.S."/>
        </authorList>
    </citation>
    <scope>NUCLEOTIDE SEQUENCE [LARGE SCALE GENOMIC DNA]</scope>
</reference>
<dbReference type="EMBL" id="BFAA01004495">
    <property type="protein sequence ID" value="GCB68627.1"/>
    <property type="molecule type" value="Genomic_DNA"/>
</dbReference>
<comment type="caution">
    <text evidence="1">The sequence shown here is derived from an EMBL/GenBank/DDBJ whole genome shotgun (WGS) entry which is preliminary data.</text>
</comment>
<organism evidence="1 2">
    <name type="scientific">Scyliorhinus torazame</name>
    <name type="common">Cloudy catshark</name>
    <name type="synonym">Catulus torazame</name>
    <dbReference type="NCBI Taxonomy" id="75743"/>
    <lineage>
        <taxon>Eukaryota</taxon>
        <taxon>Metazoa</taxon>
        <taxon>Chordata</taxon>
        <taxon>Craniata</taxon>
        <taxon>Vertebrata</taxon>
        <taxon>Chondrichthyes</taxon>
        <taxon>Elasmobranchii</taxon>
        <taxon>Galeomorphii</taxon>
        <taxon>Galeoidea</taxon>
        <taxon>Carcharhiniformes</taxon>
        <taxon>Scyliorhinidae</taxon>
        <taxon>Scyliorhinus</taxon>
    </lineage>
</organism>
<evidence type="ECO:0000313" key="2">
    <source>
        <dbReference type="Proteomes" id="UP000288216"/>
    </source>
</evidence>
<evidence type="ECO:0000313" key="1">
    <source>
        <dbReference type="EMBL" id="GCB68627.1"/>
    </source>
</evidence>
<dbReference type="AlphaFoldDB" id="A0A401P678"/>
<accession>A0A401P678</accession>
<gene>
    <name evidence="1" type="ORF">scyTo_0010427</name>
</gene>
<protein>
    <submittedName>
        <fullName evidence="1">Uncharacterized protein</fullName>
    </submittedName>
</protein>
<dbReference type="Proteomes" id="UP000288216">
    <property type="component" value="Unassembled WGS sequence"/>
</dbReference>
<keyword evidence="2" id="KW-1185">Reference proteome</keyword>
<name>A0A401P678_SCYTO</name>
<proteinExistence type="predicted"/>